<dbReference type="GO" id="GO:0016491">
    <property type="term" value="F:oxidoreductase activity"/>
    <property type="evidence" value="ECO:0007669"/>
    <property type="project" value="InterPro"/>
</dbReference>
<keyword evidence="3" id="KW-1185">Reference proteome</keyword>
<dbReference type="Pfam" id="PF09995">
    <property type="entry name" value="MPAB_Lcp_cat"/>
    <property type="match status" value="1"/>
</dbReference>
<dbReference type="InterPro" id="IPR037473">
    <property type="entry name" value="Lcp-like"/>
</dbReference>
<evidence type="ECO:0000313" key="2">
    <source>
        <dbReference type="EMBL" id="SHN26244.1"/>
    </source>
</evidence>
<sequence>MGKLDLYTDRHLNLLRGRTDELADKAVQELITDKSLVLAINSWESLPEELPETFPPALIRYFRFFRKKPATRDQSFIRDIQAFFASHSGLVLSLLGFYSLPYTYAFGDGAEVLVRSEKLVKNPGKRLAETALFVLECYRPGAFMTDQRILLVLAKVRLIHAMSRYFIRKYARDWDPEWGQPINQEDLLATNLSFSLLISRGIKKSNQFLSSSEREKLLAYWGLIGYYLGVELQFWPETNKEAFELERKIRKRHLRPSEAGTTLLQSLMGFYRQNLVHPEVLPFLEDLLQYYMGKEVSVALKLNASGKVPDWLLRNVMKLNLFGQHPRGSNFGLIYRNFLKNTRHSLGFDVAIDLSLPHGNSA</sequence>
<dbReference type="RefSeq" id="WP_073096773.1">
    <property type="nucleotide sequence ID" value="NZ_FRCY01000014.1"/>
</dbReference>
<protein>
    <recommendedName>
        <fullName evidence="1">ER-bound oxygenase mpaB/mpaB'/Rubber oxygenase catalytic domain-containing protein</fullName>
    </recommendedName>
</protein>
<evidence type="ECO:0000313" key="3">
    <source>
        <dbReference type="Proteomes" id="UP000184513"/>
    </source>
</evidence>
<accession>A0A1M7Q744</accession>
<dbReference type="InterPro" id="IPR018713">
    <property type="entry name" value="MPAB/Lcp_cat_dom"/>
</dbReference>
<reference evidence="2 3" key="1">
    <citation type="submission" date="2016-11" db="EMBL/GenBank/DDBJ databases">
        <authorList>
            <person name="Jaros S."/>
            <person name="Januszkiewicz K."/>
            <person name="Wedrychowicz H."/>
        </authorList>
    </citation>
    <scope>NUCLEOTIDE SEQUENCE [LARGE SCALE GENOMIC DNA]</scope>
    <source>
        <strain evidence="2 3">CGMCC 1.6102</strain>
    </source>
</reference>
<dbReference type="EMBL" id="FRCY01000014">
    <property type="protein sequence ID" value="SHN26244.1"/>
    <property type="molecule type" value="Genomic_DNA"/>
</dbReference>
<evidence type="ECO:0000259" key="1">
    <source>
        <dbReference type="Pfam" id="PF09995"/>
    </source>
</evidence>
<dbReference type="STRING" id="388280.SAMN04488057_114123"/>
<proteinExistence type="predicted"/>
<dbReference type="Proteomes" id="UP000184513">
    <property type="component" value="Unassembled WGS sequence"/>
</dbReference>
<gene>
    <name evidence="2" type="ORF">SAMN04488057_114123</name>
</gene>
<dbReference type="PANTHER" id="PTHR37539">
    <property type="entry name" value="SECRETED PROTEIN-RELATED"/>
    <property type="match status" value="1"/>
</dbReference>
<dbReference type="AlphaFoldDB" id="A0A1M7Q744"/>
<feature type="domain" description="ER-bound oxygenase mpaB/mpaB'/Rubber oxygenase catalytic" evidence="1">
    <location>
        <begin position="116"/>
        <end position="303"/>
    </location>
</feature>
<dbReference type="PANTHER" id="PTHR37539:SF1">
    <property type="entry name" value="ER-BOUND OXYGENASE MPAB_MPAB'_RUBBER OXYGENASE CATALYTIC DOMAIN-CONTAINING PROTEIN"/>
    <property type="match status" value="1"/>
</dbReference>
<organism evidence="2 3">
    <name type="scientific">Cyclobacterium lianum</name>
    <dbReference type="NCBI Taxonomy" id="388280"/>
    <lineage>
        <taxon>Bacteria</taxon>
        <taxon>Pseudomonadati</taxon>
        <taxon>Bacteroidota</taxon>
        <taxon>Cytophagia</taxon>
        <taxon>Cytophagales</taxon>
        <taxon>Cyclobacteriaceae</taxon>
        <taxon>Cyclobacterium</taxon>
    </lineage>
</organism>
<name>A0A1M7Q744_9BACT</name>